<protein>
    <submittedName>
        <fullName evidence="1">Uncharacterized protein</fullName>
    </submittedName>
</protein>
<reference evidence="1 2" key="1">
    <citation type="submission" date="2019-04" db="EMBL/GenBank/DDBJ databases">
        <title>An improved genome assembly and genetic linkage map for asparagus bean, Vigna unguiculata ssp. sesquipedialis.</title>
        <authorList>
            <person name="Xia Q."/>
            <person name="Zhang R."/>
            <person name="Dong Y."/>
        </authorList>
    </citation>
    <scope>NUCLEOTIDE SEQUENCE [LARGE SCALE GENOMIC DNA]</scope>
    <source>
        <tissue evidence="1">Leaf</tissue>
    </source>
</reference>
<name>A0A4D6M9A7_VIGUN</name>
<sequence length="92" mass="10362">MTPKPLVNAKAKVAPTTTNLGTAASDNVAATFPDNFPDSFEQVFVSNKFLKEYQIALTFATDYEDDDDYQFQNPLKPLYSQFLTPYVWLTIA</sequence>
<organism evidence="1 2">
    <name type="scientific">Vigna unguiculata</name>
    <name type="common">Cowpea</name>
    <dbReference type="NCBI Taxonomy" id="3917"/>
    <lineage>
        <taxon>Eukaryota</taxon>
        <taxon>Viridiplantae</taxon>
        <taxon>Streptophyta</taxon>
        <taxon>Embryophyta</taxon>
        <taxon>Tracheophyta</taxon>
        <taxon>Spermatophyta</taxon>
        <taxon>Magnoliopsida</taxon>
        <taxon>eudicotyledons</taxon>
        <taxon>Gunneridae</taxon>
        <taxon>Pentapetalae</taxon>
        <taxon>rosids</taxon>
        <taxon>fabids</taxon>
        <taxon>Fabales</taxon>
        <taxon>Fabaceae</taxon>
        <taxon>Papilionoideae</taxon>
        <taxon>50 kb inversion clade</taxon>
        <taxon>NPAAA clade</taxon>
        <taxon>indigoferoid/millettioid clade</taxon>
        <taxon>Phaseoleae</taxon>
        <taxon>Vigna</taxon>
    </lineage>
</organism>
<dbReference type="Proteomes" id="UP000501690">
    <property type="component" value="Linkage Group LG6"/>
</dbReference>
<dbReference type="AlphaFoldDB" id="A0A4D6M9A7"/>
<gene>
    <name evidence="1" type="ORF">DEO72_LG6g1778</name>
</gene>
<dbReference type="EMBL" id="CP039350">
    <property type="protein sequence ID" value="QCD97068.1"/>
    <property type="molecule type" value="Genomic_DNA"/>
</dbReference>
<evidence type="ECO:0000313" key="1">
    <source>
        <dbReference type="EMBL" id="QCD97068.1"/>
    </source>
</evidence>
<accession>A0A4D6M9A7</accession>
<keyword evidence="2" id="KW-1185">Reference proteome</keyword>
<proteinExistence type="predicted"/>
<evidence type="ECO:0000313" key="2">
    <source>
        <dbReference type="Proteomes" id="UP000501690"/>
    </source>
</evidence>